<gene>
    <name evidence="1" type="ORF">O9X94_04520</name>
</gene>
<dbReference type="RefSeq" id="WP_269830716.1">
    <property type="nucleotide sequence ID" value="NZ_JAPZLT010000002.1"/>
</dbReference>
<reference evidence="1" key="1">
    <citation type="submission" date="2022-12" db="EMBL/GenBank/DDBJ databases">
        <title>Draft genome sequences of 22 rhizogenic Agrobacterium biovar 1 strains, the causative agent of hairy root disease.</title>
        <authorList>
            <person name="Kim N."/>
            <person name="Vargas P."/>
            <person name="Rediers H."/>
        </authorList>
    </citation>
    <scope>NUCLEOTIDE SEQUENCE</scope>
    <source>
        <strain evidence="1">ST07.17.026</strain>
    </source>
</reference>
<proteinExistence type="predicted"/>
<dbReference type="EMBL" id="JAPZLT010000002">
    <property type="protein sequence ID" value="MCZ7908563.1"/>
    <property type="molecule type" value="Genomic_DNA"/>
</dbReference>
<evidence type="ECO:0000313" key="1">
    <source>
        <dbReference type="EMBL" id="MCZ7908563.1"/>
    </source>
</evidence>
<dbReference type="Proteomes" id="UP001151309">
    <property type="component" value="Unassembled WGS sequence"/>
</dbReference>
<dbReference type="AlphaFoldDB" id="A0A9X3KBW3"/>
<sequence length="419" mass="46548">MYRELFERNKPEELENPPEGFYRNWLGLVTDLKFFANHQDWSGKVIDIVPENGNWDGIYGGEAEYASVLTAIENRRVRSEFVGVELGAGWGPWVSAAGIAALRNGVADINLVAVEADALRCKAIDEHLDRNGLSADRGVKRKILQGAAWYEDTIVRFGNGDSFGDHGGAATVGNEGVDYRGFEIQTHDVKAYSLPTICEGFQYIDYMHWDIQGAELAVAEQSIDLLNRTTRYLFIGTHSISIHGKLIELFFNNGWDLIDSKSPEFQYDRNKPTLEGMVSKDGDIFLKNTRLVGGELMAFSASKMKAQPGTIENDVAVSNHREGFVVNGPYMRLTKGHYEVKVSYSSDAKFGEEVGWIDVTSCVPGEASTLKSAIATGTEGEEKVISFSVEFEEGKLFEARVFSNGHSRLLVKQVTIQQF</sequence>
<evidence type="ECO:0000313" key="2">
    <source>
        <dbReference type="Proteomes" id="UP001151309"/>
    </source>
</evidence>
<organism evidence="1 2">
    <name type="scientific">Agrobacterium leguminum</name>
    <dbReference type="NCBI Taxonomy" id="2792015"/>
    <lineage>
        <taxon>Bacteria</taxon>
        <taxon>Pseudomonadati</taxon>
        <taxon>Pseudomonadota</taxon>
        <taxon>Alphaproteobacteria</taxon>
        <taxon>Hyphomicrobiales</taxon>
        <taxon>Rhizobiaceae</taxon>
        <taxon>Rhizobium/Agrobacterium group</taxon>
        <taxon>Agrobacterium</taxon>
    </lineage>
</organism>
<keyword evidence="2" id="KW-1185">Reference proteome</keyword>
<dbReference type="InterPro" id="IPR029063">
    <property type="entry name" value="SAM-dependent_MTases_sf"/>
</dbReference>
<dbReference type="SUPFAM" id="SSF53335">
    <property type="entry name" value="S-adenosyl-L-methionine-dependent methyltransferases"/>
    <property type="match status" value="1"/>
</dbReference>
<protein>
    <recommendedName>
        <fullName evidence="3">Methyltransferase FkbM domain-containing protein</fullName>
    </recommendedName>
</protein>
<comment type="caution">
    <text evidence="1">The sequence shown here is derived from an EMBL/GenBank/DDBJ whole genome shotgun (WGS) entry which is preliminary data.</text>
</comment>
<name>A0A9X3KBW3_9HYPH</name>
<evidence type="ECO:0008006" key="3">
    <source>
        <dbReference type="Google" id="ProtNLM"/>
    </source>
</evidence>
<accession>A0A9X3KBW3</accession>
<dbReference type="Gene3D" id="3.40.50.150">
    <property type="entry name" value="Vaccinia Virus protein VP39"/>
    <property type="match status" value="1"/>
</dbReference>